<dbReference type="Proteomes" id="UP000291981">
    <property type="component" value="Unassembled WGS sequence"/>
</dbReference>
<organism evidence="7 8">
    <name type="scientific">Flagellimonas allohymeniacidonis</name>
    <dbReference type="NCBI Taxonomy" id="2517819"/>
    <lineage>
        <taxon>Bacteria</taxon>
        <taxon>Pseudomonadati</taxon>
        <taxon>Bacteroidota</taxon>
        <taxon>Flavobacteriia</taxon>
        <taxon>Flavobacteriales</taxon>
        <taxon>Flavobacteriaceae</taxon>
        <taxon>Flagellimonas</taxon>
    </lineage>
</organism>
<dbReference type="GO" id="GO:0016020">
    <property type="term" value="C:membrane"/>
    <property type="evidence" value="ECO:0007669"/>
    <property type="project" value="UniProtKB-SubCell"/>
</dbReference>
<reference evidence="7 8" key="1">
    <citation type="submission" date="2019-02" db="EMBL/GenBank/DDBJ databases">
        <title>Draft genome sequence of Muricauda sp. 176CP4-71.</title>
        <authorList>
            <person name="Park J.-S."/>
        </authorList>
    </citation>
    <scope>NUCLEOTIDE SEQUENCE [LARGE SCALE GENOMIC DNA]</scope>
    <source>
        <strain evidence="7 8">176CP4-71</strain>
    </source>
</reference>
<comment type="subcellular location">
    <subcellularLocation>
        <location evidence="1">Membrane</location>
        <topology evidence="1">Multi-pass membrane protein</topology>
    </subcellularLocation>
</comment>
<feature type="transmembrane region" description="Helical" evidence="5">
    <location>
        <begin position="345"/>
        <end position="374"/>
    </location>
</feature>
<feature type="domain" description="SLC26A/SulP transporter" evidence="6">
    <location>
        <begin position="17"/>
        <end position="389"/>
    </location>
</feature>
<accession>A0A4Q8QGM2</accession>
<keyword evidence="8" id="KW-1185">Reference proteome</keyword>
<keyword evidence="3 5" id="KW-1133">Transmembrane helix</keyword>
<evidence type="ECO:0000256" key="2">
    <source>
        <dbReference type="ARBA" id="ARBA00022692"/>
    </source>
</evidence>
<dbReference type="RefSeq" id="WP_130609745.1">
    <property type="nucleotide sequence ID" value="NZ_SGIU01000001.1"/>
</dbReference>
<feature type="transmembrane region" description="Helical" evidence="5">
    <location>
        <begin position="20"/>
        <end position="39"/>
    </location>
</feature>
<evidence type="ECO:0000259" key="6">
    <source>
        <dbReference type="Pfam" id="PF00916"/>
    </source>
</evidence>
<gene>
    <name evidence="7" type="ORF">EW142_03560</name>
</gene>
<keyword evidence="4 5" id="KW-0472">Membrane</keyword>
<feature type="transmembrane region" description="Helical" evidence="5">
    <location>
        <begin position="200"/>
        <end position="221"/>
    </location>
</feature>
<evidence type="ECO:0000256" key="4">
    <source>
        <dbReference type="ARBA" id="ARBA00023136"/>
    </source>
</evidence>
<dbReference type="PANTHER" id="PTHR11814">
    <property type="entry name" value="SULFATE TRANSPORTER"/>
    <property type="match status" value="1"/>
</dbReference>
<dbReference type="GO" id="GO:0055085">
    <property type="term" value="P:transmembrane transport"/>
    <property type="evidence" value="ECO:0007669"/>
    <property type="project" value="InterPro"/>
</dbReference>
<feature type="transmembrane region" description="Helical" evidence="5">
    <location>
        <begin position="165"/>
        <end position="188"/>
    </location>
</feature>
<evidence type="ECO:0000313" key="7">
    <source>
        <dbReference type="EMBL" id="TAI48887.1"/>
    </source>
</evidence>
<feature type="transmembrane region" description="Helical" evidence="5">
    <location>
        <begin position="264"/>
        <end position="283"/>
    </location>
</feature>
<name>A0A4Q8QGM2_9FLAO</name>
<keyword evidence="2 5" id="KW-0812">Transmembrane</keyword>
<evidence type="ECO:0000256" key="5">
    <source>
        <dbReference type="SAM" id="Phobius"/>
    </source>
</evidence>
<feature type="transmembrane region" description="Helical" evidence="5">
    <location>
        <begin position="127"/>
        <end position="145"/>
    </location>
</feature>
<evidence type="ECO:0000256" key="3">
    <source>
        <dbReference type="ARBA" id="ARBA00022989"/>
    </source>
</evidence>
<evidence type="ECO:0000313" key="8">
    <source>
        <dbReference type="Proteomes" id="UP000291981"/>
    </source>
</evidence>
<feature type="transmembrane region" description="Helical" evidence="5">
    <location>
        <begin position="94"/>
        <end position="115"/>
    </location>
</feature>
<proteinExistence type="predicted"/>
<dbReference type="OrthoDB" id="9769739at2"/>
<dbReference type="InterPro" id="IPR011547">
    <property type="entry name" value="SLC26A/SulP_dom"/>
</dbReference>
<comment type="caution">
    <text evidence="7">The sequence shown here is derived from an EMBL/GenBank/DDBJ whole genome shotgun (WGS) entry which is preliminary data.</text>
</comment>
<protein>
    <submittedName>
        <fullName evidence="7">SulP family inorganic anion transporter</fullName>
    </submittedName>
</protein>
<feature type="transmembrane region" description="Helical" evidence="5">
    <location>
        <begin position="304"/>
        <end position="325"/>
    </location>
</feature>
<dbReference type="AlphaFoldDB" id="A0A4Q8QGM2"/>
<dbReference type="Pfam" id="PF00916">
    <property type="entry name" value="Sulfate_transp"/>
    <property type="match status" value="1"/>
</dbReference>
<evidence type="ECO:0000256" key="1">
    <source>
        <dbReference type="ARBA" id="ARBA00004141"/>
    </source>
</evidence>
<dbReference type="InterPro" id="IPR001902">
    <property type="entry name" value="SLC26A/SulP_fam"/>
</dbReference>
<feature type="transmembrane region" description="Helical" evidence="5">
    <location>
        <begin position="418"/>
        <end position="441"/>
    </location>
</feature>
<sequence length="748" mass="82601">METTPKKGIQGLIENWQSDLIAAVSVALIALPLSLGIALAAGAPAMSGVFSAIVGGVVTTLYRGGHISVNGPAKGVIGVILLGIALMDDGSGQAFNYVLAAVVVSGAIQMLLGILKLGRLADIFHSSVIHGILAAIGIIIVAKQIHVAMGTHSDSPSIIQNLIDAVVLLPQANPFVLIIALAGLLLLLFHSKISYRIFHLLPAPMWVIALSIPFVYAFNFFDQQTLSFFGKAYEVGPHLLLDIPDTIMDSVMHPNFGKIDTLEFWTTVFSILIITSIESLAIAKAVDKIDPYQRKTDLNKDLTGIGLSTMVAGLIGGLPIIAVIIRSTVNIHNGAKTKWSNMYQGLLLLLFIVVLSPIMRQVPLCAFAILLVYTGFKLASPGVFKQAYNQGTEQLIFFMGTMVLTLYTNLLIGLLGGLLLALVTHMLLARLSIPQFFKMVYKSRTKLLKREDGSFDLKIRGIANFLGILKVDKLVAQIPSGADVNIDLSETRLVGMTYMDYLVEYLKIQKATGGEVYITGLDSHVSSSTHNRALKISLTGSATNLSQRQKRLRNLASEKGYQYTSQVDWNTIYLKKFHFFEIRPIERKYNCLKGTFKDLGVSWEIADVIFNEGQAFTAETFNTTLMVLKLNKKIPVFTMEKERVLEKLFDRVMAFTGYKDIDFEMYPDFSKKFLLMGNNESEIRSFFTDEIIRFFENHQIYHLESNGEALVIFNKIKLARTDETIAFIDYAKELATLLDAKKSITIGA</sequence>
<dbReference type="EMBL" id="SGIU01000001">
    <property type="protein sequence ID" value="TAI48887.1"/>
    <property type="molecule type" value="Genomic_DNA"/>
</dbReference>